<dbReference type="PANTHER" id="PTHR43667:SF1">
    <property type="entry name" value="CYCLOPROPANE-FATTY-ACYL-PHOSPHOLIPID SYNTHASE"/>
    <property type="match status" value="1"/>
</dbReference>
<keyword evidence="3 6" id="KW-0808">Transferase</keyword>
<dbReference type="EMBL" id="VSSQ01034296">
    <property type="protein sequence ID" value="MPM86192.1"/>
    <property type="molecule type" value="Genomic_DNA"/>
</dbReference>
<dbReference type="CDD" id="cd02440">
    <property type="entry name" value="AdoMet_MTases"/>
    <property type="match status" value="1"/>
</dbReference>
<evidence type="ECO:0000256" key="1">
    <source>
        <dbReference type="ARBA" id="ARBA00010815"/>
    </source>
</evidence>
<evidence type="ECO:0000256" key="2">
    <source>
        <dbReference type="ARBA" id="ARBA00022603"/>
    </source>
</evidence>
<proteinExistence type="inferred from homology"/>
<evidence type="ECO:0000256" key="3">
    <source>
        <dbReference type="ARBA" id="ARBA00022679"/>
    </source>
</evidence>
<dbReference type="EC" id="2.1.1.79" evidence="6"/>
<evidence type="ECO:0000256" key="4">
    <source>
        <dbReference type="ARBA" id="ARBA00022691"/>
    </source>
</evidence>
<organism evidence="6">
    <name type="scientific">bioreactor metagenome</name>
    <dbReference type="NCBI Taxonomy" id="1076179"/>
    <lineage>
        <taxon>unclassified sequences</taxon>
        <taxon>metagenomes</taxon>
        <taxon>ecological metagenomes</taxon>
    </lineage>
</organism>
<keyword evidence="4" id="KW-0949">S-adenosyl-L-methionine</keyword>
<sequence>MMAENENIFCNTKILNITSKINRLINKAEQKSNIRLHYDLGNDFFSLWLDKTMSYSCAYFTRSDESLEQAQANKIEYILRKLNLHQDERLLDIGSGWGELIIRAAKEYGVNALGITLSEEQYRKTKEKIKEQGLNGKVDVRLMNYLDMEQEIYQFEKIVSVGMFEHVGKENLHKYMETVKNLLVPGGISLLHTITCANEKSASNTWMKKHIFPGSYVPSLREIMWQLPEYDFHPMHIESLRMHYAKTLDFWHKNFVAHIDEIREKFDERFIRMWSLYLQSCAASFRATDMDVFQILFSKGLNNSIPMTYDYLYEKK</sequence>
<dbReference type="InterPro" id="IPR003333">
    <property type="entry name" value="CMAS"/>
</dbReference>
<dbReference type="InterPro" id="IPR029063">
    <property type="entry name" value="SAM-dependent_MTases_sf"/>
</dbReference>
<dbReference type="PIRSF" id="PIRSF003085">
    <property type="entry name" value="CMAS"/>
    <property type="match status" value="1"/>
</dbReference>
<dbReference type="Gene3D" id="3.40.50.150">
    <property type="entry name" value="Vaccinia Virus protein VP39"/>
    <property type="match status" value="1"/>
</dbReference>
<dbReference type="GO" id="GO:0032259">
    <property type="term" value="P:methylation"/>
    <property type="evidence" value="ECO:0007669"/>
    <property type="project" value="UniProtKB-KW"/>
</dbReference>
<dbReference type="GO" id="GO:0008610">
    <property type="term" value="P:lipid biosynthetic process"/>
    <property type="evidence" value="ECO:0007669"/>
    <property type="project" value="InterPro"/>
</dbReference>
<name>A0A645DC92_9ZZZZ</name>
<dbReference type="AlphaFoldDB" id="A0A645DC92"/>
<dbReference type="InterPro" id="IPR050723">
    <property type="entry name" value="CFA/CMAS"/>
</dbReference>
<comment type="caution">
    <text evidence="6">The sequence shown here is derived from an EMBL/GenBank/DDBJ whole genome shotgun (WGS) entry which is preliminary data.</text>
</comment>
<dbReference type="SUPFAM" id="SSF53335">
    <property type="entry name" value="S-adenosyl-L-methionine-dependent methyltransferases"/>
    <property type="match status" value="1"/>
</dbReference>
<gene>
    <name evidence="6" type="primary">cfa_4</name>
    <name evidence="6" type="ORF">SDC9_133277</name>
</gene>
<comment type="similarity">
    <text evidence="1">Belongs to the CFA/CMAS family.</text>
</comment>
<keyword evidence="5" id="KW-0443">Lipid metabolism</keyword>
<dbReference type="GO" id="GO:0008825">
    <property type="term" value="F:cyclopropane-fatty-acyl-phospholipid synthase activity"/>
    <property type="evidence" value="ECO:0007669"/>
    <property type="project" value="UniProtKB-EC"/>
</dbReference>
<protein>
    <submittedName>
        <fullName evidence="6">Cyclopropane-fatty-acyl-phospholipid synthase</fullName>
        <ecNumber evidence="6">2.1.1.79</ecNumber>
    </submittedName>
</protein>
<evidence type="ECO:0000256" key="5">
    <source>
        <dbReference type="ARBA" id="ARBA00023098"/>
    </source>
</evidence>
<evidence type="ECO:0000313" key="6">
    <source>
        <dbReference type="EMBL" id="MPM86192.1"/>
    </source>
</evidence>
<dbReference type="Pfam" id="PF02353">
    <property type="entry name" value="CMAS"/>
    <property type="match status" value="1"/>
</dbReference>
<accession>A0A645DC92</accession>
<dbReference type="PANTHER" id="PTHR43667">
    <property type="entry name" value="CYCLOPROPANE-FATTY-ACYL-PHOSPHOLIPID SYNTHASE"/>
    <property type="match status" value="1"/>
</dbReference>
<keyword evidence="2 6" id="KW-0489">Methyltransferase</keyword>
<reference evidence="6" key="1">
    <citation type="submission" date="2019-08" db="EMBL/GenBank/DDBJ databases">
        <authorList>
            <person name="Kucharzyk K."/>
            <person name="Murdoch R.W."/>
            <person name="Higgins S."/>
            <person name="Loffler F."/>
        </authorList>
    </citation>
    <scope>NUCLEOTIDE SEQUENCE</scope>
</reference>